<comment type="caution">
    <text evidence="14">The sequence shown here is derived from an EMBL/GenBank/DDBJ whole genome shotgun (WGS) entry which is preliminary data.</text>
</comment>
<evidence type="ECO:0000259" key="13">
    <source>
        <dbReference type="Pfam" id="PF02223"/>
    </source>
</evidence>
<dbReference type="Proteomes" id="UP000613160">
    <property type="component" value="Unassembled WGS sequence"/>
</dbReference>
<keyword evidence="5 12" id="KW-0545">Nucleotide biosynthesis</keyword>
<keyword evidence="8 12" id="KW-0067">ATP-binding</keyword>
<evidence type="ECO:0000256" key="8">
    <source>
        <dbReference type="ARBA" id="ARBA00022840"/>
    </source>
</evidence>
<dbReference type="GO" id="GO:0005829">
    <property type="term" value="C:cytosol"/>
    <property type="evidence" value="ECO:0007669"/>
    <property type="project" value="TreeGrafter"/>
</dbReference>
<evidence type="ECO:0000256" key="6">
    <source>
        <dbReference type="ARBA" id="ARBA00022741"/>
    </source>
</evidence>
<keyword evidence="15" id="KW-1185">Reference proteome</keyword>
<feature type="binding site" evidence="12">
    <location>
        <begin position="10"/>
        <end position="17"/>
    </location>
    <ligand>
        <name>ATP</name>
        <dbReference type="ChEBI" id="CHEBI:30616"/>
    </ligand>
</feature>
<dbReference type="PANTHER" id="PTHR10344:SF4">
    <property type="entry name" value="UMP-CMP KINASE 2, MITOCHONDRIAL"/>
    <property type="match status" value="1"/>
</dbReference>
<keyword evidence="4 12" id="KW-0808">Transferase</keyword>
<dbReference type="EC" id="2.7.4.9" evidence="2 12"/>
<name>A0A916Y0C7_9HYPH</name>
<evidence type="ECO:0000313" key="15">
    <source>
        <dbReference type="Proteomes" id="UP000613160"/>
    </source>
</evidence>
<dbReference type="SUPFAM" id="SSF52540">
    <property type="entry name" value="P-loop containing nucleoside triphosphate hydrolases"/>
    <property type="match status" value="1"/>
</dbReference>
<reference evidence="14" key="1">
    <citation type="journal article" date="2014" name="Int. J. Syst. Evol. Microbiol.">
        <title>Complete genome sequence of Corynebacterium casei LMG S-19264T (=DSM 44701T), isolated from a smear-ripened cheese.</title>
        <authorList>
            <consortium name="US DOE Joint Genome Institute (JGI-PGF)"/>
            <person name="Walter F."/>
            <person name="Albersmeier A."/>
            <person name="Kalinowski J."/>
            <person name="Ruckert C."/>
        </authorList>
    </citation>
    <scope>NUCLEOTIDE SEQUENCE</scope>
    <source>
        <strain evidence="14">CGMCC 1.15493</strain>
    </source>
</reference>
<dbReference type="PROSITE" id="PS01331">
    <property type="entry name" value="THYMIDYLATE_KINASE"/>
    <property type="match status" value="1"/>
</dbReference>
<dbReference type="RefSeq" id="WP_188851982.1">
    <property type="nucleotide sequence ID" value="NZ_BMJJ01000007.1"/>
</dbReference>
<evidence type="ECO:0000256" key="3">
    <source>
        <dbReference type="ARBA" id="ARBA00017144"/>
    </source>
</evidence>
<dbReference type="GO" id="GO:0006233">
    <property type="term" value="P:dTDP biosynthetic process"/>
    <property type="evidence" value="ECO:0007669"/>
    <property type="project" value="InterPro"/>
</dbReference>
<dbReference type="GO" id="GO:0006235">
    <property type="term" value="P:dTTP biosynthetic process"/>
    <property type="evidence" value="ECO:0007669"/>
    <property type="project" value="UniProtKB-UniRule"/>
</dbReference>
<protein>
    <recommendedName>
        <fullName evidence="3 12">Thymidylate kinase</fullName>
        <ecNumber evidence="2 12">2.7.4.9</ecNumber>
    </recommendedName>
    <alternativeName>
        <fullName evidence="9 12">dTMP kinase</fullName>
    </alternativeName>
</protein>
<dbReference type="GO" id="GO:0004798">
    <property type="term" value="F:dTMP kinase activity"/>
    <property type="evidence" value="ECO:0007669"/>
    <property type="project" value="UniProtKB-UniRule"/>
</dbReference>
<dbReference type="HAMAP" id="MF_00165">
    <property type="entry name" value="Thymidylate_kinase"/>
    <property type="match status" value="1"/>
</dbReference>
<evidence type="ECO:0000256" key="10">
    <source>
        <dbReference type="ARBA" id="ARBA00048743"/>
    </source>
</evidence>
<evidence type="ECO:0000256" key="2">
    <source>
        <dbReference type="ARBA" id="ARBA00012980"/>
    </source>
</evidence>
<sequence length="231" mass="24777">MTGFFVTFEGGEGSGKTTQITRLAEMLRQRKIPVVVTHEPGGSPGADAVRQILLSGAAEALGPEVETILFSAARIDHLETVIRPALAEDKVVLCDRFHDSTRVYQGLAGVDPAMLDGLEAAVLDGLRPDLTLILDIPASVGLGRAADRRGESVPDRFERESLALHEARRNGFLAIARAEPERCVVIDANRPADAIAAEIGFLVAERLEISALRQSGRRLGETARPAGTRKP</sequence>
<keyword evidence="7 12" id="KW-0418">Kinase</keyword>
<keyword evidence="6 12" id="KW-0547">Nucleotide-binding</keyword>
<evidence type="ECO:0000256" key="9">
    <source>
        <dbReference type="ARBA" id="ARBA00029962"/>
    </source>
</evidence>
<organism evidence="14 15">
    <name type="scientific">Aureimonas glaciei</name>
    <dbReference type="NCBI Taxonomy" id="1776957"/>
    <lineage>
        <taxon>Bacteria</taxon>
        <taxon>Pseudomonadati</taxon>
        <taxon>Pseudomonadota</taxon>
        <taxon>Alphaproteobacteria</taxon>
        <taxon>Hyphomicrobiales</taxon>
        <taxon>Aurantimonadaceae</taxon>
        <taxon>Aureimonas</taxon>
    </lineage>
</organism>
<evidence type="ECO:0000256" key="11">
    <source>
        <dbReference type="ARBA" id="ARBA00057735"/>
    </source>
</evidence>
<comment type="function">
    <text evidence="11 12">Phosphorylation of dTMP to form dTDP in both de novo and salvage pathways of dTTP synthesis.</text>
</comment>
<dbReference type="GO" id="GO:0006227">
    <property type="term" value="P:dUDP biosynthetic process"/>
    <property type="evidence" value="ECO:0007669"/>
    <property type="project" value="TreeGrafter"/>
</dbReference>
<comment type="similarity">
    <text evidence="1 12">Belongs to the thymidylate kinase family.</text>
</comment>
<evidence type="ECO:0000256" key="1">
    <source>
        <dbReference type="ARBA" id="ARBA00009776"/>
    </source>
</evidence>
<dbReference type="PANTHER" id="PTHR10344">
    <property type="entry name" value="THYMIDYLATE KINASE"/>
    <property type="match status" value="1"/>
</dbReference>
<evidence type="ECO:0000313" key="14">
    <source>
        <dbReference type="EMBL" id="GGD24614.1"/>
    </source>
</evidence>
<dbReference type="InterPro" id="IPR027417">
    <property type="entry name" value="P-loop_NTPase"/>
</dbReference>
<reference evidence="14" key="2">
    <citation type="submission" date="2020-09" db="EMBL/GenBank/DDBJ databases">
        <authorList>
            <person name="Sun Q."/>
            <person name="Zhou Y."/>
        </authorList>
    </citation>
    <scope>NUCLEOTIDE SEQUENCE</scope>
    <source>
        <strain evidence="14">CGMCC 1.15493</strain>
    </source>
</reference>
<dbReference type="InterPro" id="IPR018095">
    <property type="entry name" value="Thymidylate_kin_CS"/>
</dbReference>
<evidence type="ECO:0000256" key="7">
    <source>
        <dbReference type="ARBA" id="ARBA00022777"/>
    </source>
</evidence>
<dbReference type="AlphaFoldDB" id="A0A916Y0C7"/>
<dbReference type="Pfam" id="PF02223">
    <property type="entry name" value="Thymidylate_kin"/>
    <property type="match status" value="1"/>
</dbReference>
<dbReference type="InterPro" id="IPR039430">
    <property type="entry name" value="Thymidylate_kin-like_dom"/>
</dbReference>
<feature type="domain" description="Thymidylate kinase-like" evidence="13">
    <location>
        <begin position="8"/>
        <end position="199"/>
    </location>
</feature>
<evidence type="ECO:0000256" key="12">
    <source>
        <dbReference type="HAMAP-Rule" id="MF_00165"/>
    </source>
</evidence>
<dbReference type="NCBIfam" id="TIGR00041">
    <property type="entry name" value="DTMP_kinase"/>
    <property type="match status" value="1"/>
</dbReference>
<dbReference type="CDD" id="cd01672">
    <property type="entry name" value="TMPK"/>
    <property type="match status" value="1"/>
</dbReference>
<dbReference type="InterPro" id="IPR018094">
    <property type="entry name" value="Thymidylate_kinase"/>
</dbReference>
<accession>A0A916Y0C7</accession>
<dbReference type="Gene3D" id="3.40.50.300">
    <property type="entry name" value="P-loop containing nucleotide triphosphate hydrolases"/>
    <property type="match status" value="1"/>
</dbReference>
<dbReference type="GO" id="GO:0005524">
    <property type="term" value="F:ATP binding"/>
    <property type="evidence" value="ECO:0007669"/>
    <property type="project" value="UniProtKB-UniRule"/>
</dbReference>
<dbReference type="FunFam" id="3.40.50.300:FF:000225">
    <property type="entry name" value="Thymidylate kinase"/>
    <property type="match status" value="1"/>
</dbReference>
<comment type="catalytic activity">
    <reaction evidence="10 12">
        <text>dTMP + ATP = dTDP + ADP</text>
        <dbReference type="Rhea" id="RHEA:13517"/>
        <dbReference type="ChEBI" id="CHEBI:30616"/>
        <dbReference type="ChEBI" id="CHEBI:58369"/>
        <dbReference type="ChEBI" id="CHEBI:63528"/>
        <dbReference type="ChEBI" id="CHEBI:456216"/>
        <dbReference type="EC" id="2.7.4.9"/>
    </reaction>
</comment>
<proteinExistence type="inferred from homology"/>
<dbReference type="EMBL" id="BMJJ01000007">
    <property type="protein sequence ID" value="GGD24614.1"/>
    <property type="molecule type" value="Genomic_DNA"/>
</dbReference>
<gene>
    <name evidence="12 14" type="primary">tmk</name>
    <name evidence="14" type="ORF">GCM10011335_29430</name>
</gene>
<evidence type="ECO:0000256" key="4">
    <source>
        <dbReference type="ARBA" id="ARBA00022679"/>
    </source>
</evidence>
<evidence type="ECO:0000256" key="5">
    <source>
        <dbReference type="ARBA" id="ARBA00022727"/>
    </source>
</evidence>